<evidence type="ECO:0000256" key="1">
    <source>
        <dbReference type="SAM" id="Phobius"/>
    </source>
</evidence>
<keyword evidence="3" id="KW-1185">Reference proteome</keyword>
<evidence type="ECO:0000313" key="3">
    <source>
        <dbReference type="Proteomes" id="UP001464555"/>
    </source>
</evidence>
<keyword evidence="1" id="KW-0472">Membrane</keyword>
<sequence>MRKTINNKLNLFEILQNPAVGLIGIHAFIFGYYSVAINKDNLKRKFPPLEFLFFVLPIVYDKNSMMSFRSSFELYTAMSKDKSITLGLQERANKMSKQTFDSINLGFSKKVLIYNQDEKLIELTENFKSKKILIIMKDNSETLKNIEKAAFQLGNIFAKKDEKMLQLTLNVRF</sequence>
<keyword evidence="1" id="KW-1133">Transmembrane helix</keyword>
<feature type="transmembrane region" description="Helical" evidence="1">
    <location>
        <begin position="20"/>
        <end position="37"/>
    </location>
</feature>
<evidence type="ECO:0000313" key="2">
    <source>
        <dbReference type="EMBL" id="MEL1243252.1"/>
    </source>
</evidence>
<gene>
    <name evidence="2" type="ORF">AAEO56_03165</name>
</gene>
<reference evidence="2 3" key="1">
    <citation type="submission" date="2024-04" db="EMBL/GenBank/DDBJ databases">
        <title>Flavobacterium sp. DGU11 16S ribosomal RNA gene Genome sequencing and assembly.</title>
        <authorList>
            <person name="Park S."/>
        </authorList>
    </citation>
    <scope>NUCLEOTIDE SEQUENCE [LARGE SCALE GENOMIC DNA]</scope>
    <source>
        <strain evidence="2 3">DGU11</strain>
    </source>
</reference>
<protein>
    <submittedName>
        <fullName evidence="2">Three component ABC system middle component</fullName>
    </submittedName>
</protein>
<name>A0ABU9HTI6_9FLAO</name>
<accession>A0ABU9HTI6</accession>
<dbReference type="Proteomes" id="UP001464555">
    <property type="component" value="Unassembled WGS sequence"/>
</dbReference>
<comment type="caution">
    <text evidence="2">The sequence shown here is derived from an EMBL/GenBank/DDBJ whole genome shotgun (WGS) entry which is preliminary data.</text>
</comment>
<dbReference type="EMBL" id="JBBYHR010000002">
    <property type="protein sequence ID" value="MEL1243252.1"/>
    <property type="molecule type" value="Genomic_DNA"/>
</dbReference>
<dbReference type="RefSeq" id="WP_341695577.1">
    <property type="nucleotide sequence ID" value="NZ_JBBYHR010000002.1"/>
</dbReference>
<dbReference type="Pfam" id="PF20131">
    <property type="entry name" value="MC3"/>
    <property type="match status" value="1"/>
</dbReference>
<dbReference type="InterPro" id="IPR045390">
    <property type="entry name" value="ABC-3C_MC3"/>
</dbReference>
<proteinExistence type="predicted"/>
<organism evidence="2 3">
    <name type="scientific">Flavobacterium arundinis</name>
    <dbReference type="NCBI Taxonomy" id="3139143"/>
    <lineage>
        <taxon>Bacteria</taxon>
        <taxon>Pseudomonadati</taxon>
        <taxon>Bacteroidota</taxon>
        <taxon>Flavobacteriia</taxon>
        <taxon>Flavobacteriales</taxon>
        <taxon>Flavobacteriaceae</taxon>
        <taxon>Flavobacterium</taxon>
    </lineage>
</organism>
<keyword evidence="1" id="KW-0812">Transmembrane</keyword>